<dbReference type="Gene3D" id="3.40.50.880">
    <property type="match status" value="1"/>
</dbReference>
<feature type="domain" description="ThuA-like" evidence="1">
    <location>
        <begin position="37"/>
        <end position="241"/>
    </location>
</feature>
<comment type="caution">
    <text evidence="2">The sequence shown here is derived from an EMBL/GenBank/DDBJ whole genome shotgun (WGS) entry which is preliminary data.</text>
</comment>
<sequence>MKKYLIRRSFMIRLLLLVILAYGVGNAGAYAKAPIRVLMVGGGASHDFNTWYKDADVATLEKDGFAEVTYTDDVSQILDHLSTVDVLLLTNNQPINDPATREAIFDFVKAGKGLVLAHAALWYNWADWPEYNQTLVSGGSRGHDPYGAFTVSIVKKHPVVKGVDKTFELKDELYYQKVDAAGPGVTVLAEAKNKESGDSFPSVFIVNNADARIVGIALGHDGEAHNLDNYKIMLKNAVKWTANK</sequence>
<dbReference type="Pfam" id="PF06283">
    <property type="entry name" value="ThuA"/>
    <property type="match status" value="1"/>
</dbReference>
<dbReference type="RefSeq" id="WP_375558323.1">
    <property type="nucleotide sequence ID" value="NZ_JBBVGT010000003.1"/>
</dbReference>
<evidence type="ECO:0000313" key="3">
    <source>
        <dbReference type="Proteomes" id="UP001580928"/>
    </source>
</evidence>
<organism evidence="2 3">
    <name type="scientific">Albibacterium profundi</name>
    <dbReference type="NCBI Taxonomy" id="3134906"/>
    <lineage>
        <taxon>Bacteria</taxon>
        <taxon>Pseudomonadati</taxon>
        <taxon>Bacteroidota</taxon>
        <taxon>Sphingobacteriia</taxon>
        <taxon>Sphingobacteriales</taxon>
        <taxon>Sphingobacteriaceae</taxon>
        <taxon>Albibacterium</taxon>
    </lineage>
</organism>
<dbReference type="SUPFAM" id="SSF52317">
    <property type="entry name" value="Class I glutamine amidotransferase-like"/>
    <property type="match status" value="1"/>
</dbReference>
<dbReference type="Proteomes" id="UP001580928">
    <property type="component" value="Unassembled WGS sequence"/>
</dbReference>
<protein>
    <submittedName>
        <fullName evidence="2">ThuA domain-containing protein</fullName>
    </submittedName>
</protein>
<evidence type="ECO:0000259" key="1">
    <source>
        <dbReference type="Pfam" id="PF06283"/>
    </source>
</evidence>
<accession>A0ABV5CGY0</accession>
<dbReference type="PANTHER" id="PTHR40469:SF2">
    <property type="entry name" value="GALACTOSE-BINDING DOMAIN-LIKE SUPERFAMILY PROTEIN"/>
    <property type="match status" value="1"/>
</dbReference>
<evidence type="ECO:0000313" key="2">
    <source>
        <dbReference type="EMBL" id="MFB5946794.1"/>
    </source>
</evidence>
<dbReference type="InterPro" id="IPR029062">
    <property type="entry name" value="Class_I_gatase-like"/>
</dbReference>
<gene>
    <name evidence="2" type="ORF">WKR92_13250</name>
</gene>
<dbReference type="InterPro" id="IPR029010">
    <property type="entry name" value="ThuA-like"/>
</dbReference>
<dbReference type="PANTHER" id="PTHR40469">
    <property type="entry name" value="SECRETED GLYCOSYL HYDROLASE"/>
    <property type="match status" value="1"/>
</dbReference>
<keyword evidence="3" id="KW-1185">Reference proteome</keyword>
<dbReference type="EMBL" id="JBBVGT010000003">
    <property type="protein sequence ID" value="MFB5946794.1"/>
    <property type="molecule type" value="Genomic_DNA"/>
</dbReference>
<reference evidence="2 3" key="1">
    <citation type="submission" date="2024-04" db="EMBL/GenBank/DDBJ databases">
        <title>Albibacterium profundi sp. nov., isolated from sediment of the Challenger Deep of Mariana Trench.</title>
        <authorList>
            <person name="Wang Y."/>
        </authorList>
    </citation>
    <scope>NUCLEOTIDE SEQUENCE [LARGE SCALE GENOMIC DNA]</scope>
    <source>
        <strain evidence="2 3">RHL897</strain>
    </source>
</reference>
<proteinExistence type="predicted"/>
<name>A0ABV5CGY0_9SPHI</name>